<comment type="caution">
    <text evidence="12">The sequence shown here is derived from an EMBL/GenBank/DDBJ whole genome shotgun (WGS) entry which is preliminary data.</text>
</comment>
<feature type="transmembrane region" description="Helical" evidence="9">
    <location>
        <begin position="1259"/>
        <end position="1280"/>
    </location>
</feature>
<feature type="transmembrane region" description="Helical" evidence="9">
    <location>
        <begin position="1114"/>
        <end position="1136"/>
    </location>
</feature>
<dbReference type="CDD" id="cd18596">
    <property type="entry name" value="ABC_6TM_VMR1_D1_like"/>
    <property type="match status" value="1"/>
</dbReference>
<organism evidence="12 13">
    <name type="scientific">Psilocybe cf. subviscida</name>
    <dbReference type="NCBI Taxonomy" id="2480587"/>
    <lineage>
        <taxon>Eukaryota</taxon>
        <taxon>Fungi</taxon>
        <taxon>Dikarya</taxon>
        <taxon>Basidiomycota</taxon>
        <taxon>Agaricomycotina</taxon>
        <taxon>Agaricomycetes</taxon>
        <taxon>Agaricomycetidae</taxon>
        <taxon>Agaricales</taxon>
        <taxon>Agaricineae</taxon>
        <taxon>Strophariaceae</taxon>
        <taxon>Psilocybe</taxon>
    </lineage>
</organism>
<dbReference type="CDD" id="cd18604">
    <property type="entry name" value="ABC_6TM_VMR1_D2_like"/>
    <property type="match status" value="1"/>
</dbReference>
<dbReference type="PROSITE" id="PS50929">
    <property type="entry name" value="ABC_TM1F"/>
    <property type="match status" value="2"/>
</dbReference>
<feature type="transmembrane region" description="Helical" evidence="9">
    <location>
        <begin position="1004"/>
        <end position="1029"/>
    </location>
</feature>
<feature type="transmembrane region" description="Helical" evidence="9">
    <location>
        <begin position="98"/>
        <end position="122"/>
    </location>
</feature>
<name>A0A8H5F8G9_9AGAR</name>
<feature type="transmembrane region" description="Helical" evidence="9">
    <location>
        <begin position="306"/>
        <end position="326"/>
    </location>
</feature>
<dbReference type="CDD" id="cd03250">
    <property type="entry name" value="ABCC_MRP_domain1"/>
    <property type="match status" value="1"/>
</dbReference>
<dbReference type="InterPro" id="IPR036640">
    <property type="entry name" value="ABC1_TM_sf"/>
</dbReference>
<evidence type="ECO:0000259" key="11">
    <source>
        <dbReference type="PROSITE" id="PS50929"/>
    </source>
</evidence>
<dbReference type="PANTHER" id="PTHR24223">
    <property type="entry name" value="ATP-BINDING CASSETTE SUB-FAMILY C"/>
    <property type="match status" value="1"/>
</dbReference>
<comment type="subcellular location">
    <subcellularLocation>
        <location evidence="1">Membrane</location>
        <topology evidence="1">Multi-pass membrane protein</topology>
    </subcellularLocation>
</comment>
<feature type="transmembrane region" description="Helical" evidence="9">
    <location>
        <begin position="1184"/>
        <end position="1202"/>
    </location>
</feature>
<evidence type="ECO:0000256" key="7">
    <source>
        <dbReference type="ARBA" id="ARBA00022989"/>
    </source>
</evidence>
<feature type="transmembrane region" description="Helical" evidence="9">
    <location>
        <begin position="1232"/>
        <end position="1252"/>
    </location>
</feature>
<sequence>MPEPLAFVLQPSPGAYDAAWSHLHQSMSANNAWKNTLLLPLAATVVSAATLLIQGVVQVCATSGAADEVNMVTNAEDTRGGGMETQSFQNFARLQGGLVIYAFKLARVFTCLALLVLALVSVEWSPPDIAIIITFCYTAALASLALIPGKWSRHLTRHTNAVLFAAFTVYMYRDFWPLATYGHGPIDIAEGSLLWAKLVVLTVAAVIIPLCIPRQYIPIEPTNPMRDLNPEQTASILSLMLYTFLDPIIFEANKVAHLPCDRLPPLADYDRAKHLKGASFKHLDPFCGAKKEHLFFSLMRVFSWEYFIMALAVVGNVIASFASPVAINRILSSIENSGEGDYVRPWVWVIALFFGPVFVSVCFQWYLYISTWALARTQGILTELVFEHSLRIRFKAGSSGDNTGRTPTASGAATPAECAPEVGDVDDHSTMEGGSDAQSVRTDSTAVKGKGKAKATTINVSVPAQSDAPDQAKKDNLIGKINTLVTADIDNITNGKDVLMLLVQSPLELVLAMTFLYVVLGWSSIVSFISIVLLLPAPGYIASIMQSVQGKKMAKTDARIQAVTETIGVIRMVKLFGWEAKMSETLQEKREEELSWMWKDKILNVLNDTINYAIPIITMLVTYATYTLIMKESLNASKVFSSIGVFDIIRNLLHRSSWMVSASIRAKVSLDRIGDFLQETELLDAYADELDKPAIADVLQNDAHDGVIGFHNATFTWSKEIDDGTQTPSSRLFKLRTEHLEFKQRVVNLIIGPTGCGKTSILMALLGEMHFIPSDMDSWYHLPRNGGVAYAAQESWVQNESVRDNILFGAPYDEERYQKVLHQCALKRDLELFEAGDQTEVGEKGLTLSGGQKARVTLARAIYSFAEIILLDDVLAALDVHTSKWIVEECLKGDLVRGRTVLLVTHNVALTAPIAENIITVGPDGLAHTIGTALEDILTVPSLVREVEMEQEEAKIEEEVIDEVKKEDEMGDGKLILTEEIQEGRVSWKSLKLFLNGVGGASPVLFFALWFSAHFVGQVTYMLAVWYLGVWGSQYEHTSPIEVRVLHYLAVYTVIQLASIVGYIASVVIYSYGTQRASRTINTRLIDSVLGSTLRWLDETPASRIIARCTQDMVAVDTSVAGAFLSVIDLGTSMLIKLVGPVIFTPLFLLPGIAIATIGIYIGNIYLKAQISVKREMSNARSPVLAHFGAAVAGMVSIRAYGAERSLKSESLKRIDHLMKISRNQYNLNRWISIRIDLLGAMFTSALAGYLITNKTLSAANIGFSLSMAVEFTAMILWLVRCYNDFEVQANSLERIQGYLEIEHEARNVEPGKPPAAWPTNGVLRVEGLAARYSQGGPKVLHNISFEVKSGERVGIVGRTGSGKSSLTLSLLRFIPTEGTVYLDGLPTDKINLDELRSNITIIPQMPELLSGTLRRNLDPFDQYDDSTLNNALRAAGLFSLQSEDDEARITLDSKIAGGGSNLSVGQRQIIALARAIVRNSKLLILDEATSAIDHKTDSIIQTSLRNELSADVTVLTIAHRLQTIMDADKIMVLDSGRIVEYDSPQVLLEKKGGQFKALVDESGDKKALYTMAANKGASTSG</sequence>
<dbReference type="InterPro" id="IPR003593">
    <property type="entry name" value="AAA+_ATPase"/>
</dbReference>
<evidence type="ECO:0000256" key="8">
    <source>
        <dbReference type="ARBA" id="ARBA00023136"/>
    </source>
</evidence>
<keyword evidence="8 9" id="KW-0472">Membrane</keyword>
<dbReference type="PROSITE" id="PS50893">
    <property type="entry name" value="ABC_TRANSPORTER_2"/>
    <property type="match status" value="2"/>
</dbReference>
<keyword evidence="5" id="KW-0547">Nucleotide-binding</keyword>
<dbReference type="Gene3D" id="3.40.50.300">
    <property type="entry name" value="P-loop containing nucleotide triphosphate hydrolases"/>
    <property type="match status" value="2"/>
</dbReference>
<keyword evidence="3 9" id="KW-0812">Transmembrane</keyword>
<dbReference type="Pfam" id="PF00664">
    <property type="entry name" value="ABC_membrane"/>
    <property type="match status" value="2"/>
</dbReference>
<evidence type="ECO:0000256" key="3">
    <source>
        <dbReference type="ARBA" id="ARBA00022692"/>
    </source>
</evidence>
<keyword evidence="2" id="KW-0813">Transport</keyword>
<dbReference type="GO" id="GO:0016020">
    <property type="term" value="C:membrane"/>
    <property type="evidence" value="ECO:0007669"/>
    <property type="project" value="UniProtKB-SubCell"/>
</dbReference>
<dbReference type="CDD" id="cd03244">
    <property type="entry name" value="ABCC_MRP_domain2"/>
    <property type="match status" value="1"/>
</dbReference>
<proteinExistence type="predicted"/>
<dbReference type="GO" id="GO:0140359">
    <property type="term" value="F:ABC-type transporter activity"/>
    <property type="evidence" value="ECO:0007669"/>
    <property type="project" value="InterPro"/>
</dbReference>
<gene>
    <name evidence="12" type="ORF">D9619_004696</name>
</gene>
<dbReference type="InterPro" id="IPR017871">
    <property type="entry name" value="ABC_transporter-like_CS"/>
</dbReference>
<evidence type="ECO:0000256" key="5">
    <source>
        <dbReference type="ARBA" id="ARBA00022741"/>
    </source>
</evidence>
<dbReference type="Gene3D" id="1.20.1560.10">
    <property type="entry name" value="ABC transporter type 1, transmembrane domain"/>
    <property type="match status" value="2"/>
</dbReference>
<feature type="transmembrane region" description="Helical" evidence="9">
    <location>
        <begin position="1142"/>
        <end position="1163"/>
    </location>
</feature>
<feature type="domain" description="ABC transporter" evidence="10">
    <location>
        <begin position="1324"/>
        <end position="1561"/>
    </location>
</feature>
<evidence type="ECO:0000256" key="1">
    <source>
        <dbReference type="ARBA" id="ARBA00004141"/>
    </source>
</evidence>
<keyword evidence="7 9" id="KW-1133">Transmembrane helix</keyword>
<dbReference type="InterPro" id="IPR003439">
    <property type="entry name" value="ABC_transporter-like_ATP-bd"/>
</dbReference>
<reference evidence="12 13" key="1">
    <citation type="journal article" date="2020" name="ISME J.">
        <title>Uncovering the hidden diversity of litter-decomposition mechanisms in mushroom-forming fungi.</title>
        <authorList>
            <person name="Floudas D."/>
            <person name="Bentzer J."/>
            <person name="Ahren D."/>
            <person name="Johansson T."/>
            <person name="Persson P."/>
            <person name="Tunlid A."/>
        </authorList>
    </citation>
    <scope>NUCLEOTIDE SEQUENCE [LARGE SCALE GENOMIC DNA]</scope>
    <source>
        <strain evidence="12 13">CBS 101986</strain>
    </source>
</reference>
<dbReference type="GO" id="GO:0016887">
    <property type="term" value="F:ATP hydrolysis activity"/>
    <property type="evidence" value="ECO:0007669"/>
    <property type="project" value="InterPro"/>
</dbReference>
<feature type="transmembrane region" description="Helical" evidence="9">
    <location>
        <begin position="155"/>
        <end position="172"/>
    </location>
</feature>
<feature type="transmembrane region" description="Helical" evidence="9">
    <location>
        <begin position="509"/>
        <end position="535"/>
    </location>
</feature>
<dbReference type="SUPFAM" id="SSF52540">
    <property type="entry name" value="P-loop containing nucleoside triphosphate hydrolases"/>
    <property type="match status" value="2"/>
</dbReference>
<dbReference type="SMART" id="SM00382">
    <property type="entry name" value="AAA"/>
    <property type="match status" value="2"/>
</dbReference>
<evidence type="ECO:0000256" key="2">
    <source>
        <dbReference type="ARBA" id="ARBA00022448"/>
    </source>
</evidence>
<evidence type="ECO:0000313" key="13">
    <source>
        <dbReference type="Proteomes" id="UP000567179"/>
    </source>
</evidence>
<keyword evidence="4" id="KW-0677">Repeat</keyword>
<dbReference type="GO" id="GO:0005524">
    <property type="term" value="F:ATP binding"/>
    <property type="evidence" value="ECO:0007669"/>
    <property type="project" value="UniProtKB-KW"/>
</dbReference>
<keyword evidence="13" id="KW-1185">Reference proteome</keyword>
<evidence type="ECO:0000256" key="6">
    <source>
        <dbReference type="ARBA" id="ARBA00022840"/>
    </source>
</evidence>
<feature type="transmembrane region" description="Helical" evidence="9">
    <location>
        <begin position="128"/>
        <end position="148"/>
    </location>
</feature>
<evidence type="ECO:0008006" key="14">
    <source>
        <dbReference type="Google" id="ProtNLM"/>
    </source>
</evidence>
<dbReference type="Pfam" id="PF00005">
    <property type="entry name" value="ABC_tran"/>
    <property type="match status" value="2"/>
</dbReference>
<feature type="transmembrane region" description="Helical" evidence="9">
    <location>
        <begin position="1049"/>
        <end position="1072"/>
    </location>
</feature>
<dbReference type="InterPro" id="IPR011527">
    <property type="entry name" value="ABC1_TM_dom"/>
</dbReference>
<feature type="domain" description="ABC transporter" evidence="10">
    <location>
        <begin position="719"/>
        <end position="949"/>
    </location>
</feature>
<dbReference type="OrthoDB" id="6500128at2759"/>
<accession>A0A8H5F8G9</accession>
<feature type="transmembrane region" description="Helical" evidence="9">
    <location>
        <begin position="346"/>
        <end position="368"/>
    </location>
</feature>
<dbReference type="EMBL" id="JAACJJ010000014">
    <property type="protein sequence ID" value="KAF5327417.1"/>
    <property type="molecule type" value="Genomic_DNA"/>
</dbReference>
<evidence type="ECO:0000256" key="4">
    <source>
        <dbReference type="ARBA" id="ARBA00022737"/>
    </source>
</evidence>
<dbReference type="SUPFAM" id="SSF90123">
    <property type="entry name" value="ABC transporter transmembrane region"/>
    <property type="match status" value="2"/>
</dbReference>
<dbReference type="InterPro" id="IPR027417">
    <property type="entry name" value="P-loop_NTPase"/>
</dbReference>
<feature type="transmembrane region" description="Helical" evidence="9">
    <location>
        <begin position="192"/>
        <end position="212"/>
    </location>
</feature>
<dbReference type="InterPro" id="IPR050173">
    <property type="entry name" value="ABC_transporter_C-like"/>
</dbReference>
<dbReference type="PANTHER" id="PTHR24223:SF356">
    <property type="entry name" value="ATP-BINDING CASSETTE TRANSPORTER ABC4"/>
    <property type="match status" value="1"/>
</dbReference>
<evidence type="ECO:0000256" key="9">
    <source>
        <dbReference type="SAM" id="Phobius"/>
    </source>
</evidence>
<dbReference type="FunFam" id="1.20.1560.10:FF:000013">
    <property type="entry name" value="ABC transporter C family member 2"/>
    <property type="match status" value="1"/>
</dbReference>
<dbReference type="FunFam" id="3.40.50.300:FF:000838">
    <property type="entry name" value="ABC multidrug transporter (Eurofung)"/>
    <property type="match status" value="1"/>
</dbReference>
<dbReference type="Proteomes" id="UP000567179">
    <property type="component" value="Unassembled WGS sequence"/>
</dbReference>
<evidence type="ECO:0000259" key="10">
    <source>
        <dbReference type="PROSITE" id="PS50893"/>
    </source>
</evidence>
<keyword evidence="6" id="KW-0067">ATP-binding</keyword>
<dbReference type="PROSITE" id="PS00211">
    <property type="entry name" value="ABC_TRANSPORTER_1"/>
    <property type="match status" value="1"/>
</dbReference>
<feature type="domain" description="ABC transmembrane type-1" evidence="11">
    <location>
        <begin position="307"/>
        <end position="665"/>
    </location>
</feature>
<protein>
    <recommendedName>
        <fullName evidence="14">ABC transporter</fullName>
    </recommendedName>
</protein>
<feature type="domain" description="ABC transmembrane type-1" evidence="11">
    <location>
        <begin position="1015"/>
        <end position="1287"/>
    </location>
</feature>
<evidence type="ECO:0000313" key="12">
    <source>
        <dbReference type="EMBL" id="KAF5327417.1"/>
    </source>
</evidence>